<accession>A0A3M8SYC8</accession>
<protein>
    <submittedName>
        <fullName evidence="2">Methyltransferase domain-containing protein</fullName>
    </submittedName>
</protein>
<dbReference type="GO" id="GO:0032259">
    <property type="term" value="P:methylation"/>
    <property type="evidence" value="ECO:0007669"/>
    <property type="project" value="UniProtKB-KW"/>
</dbReference>
<sequence>MSERELLRLQGLPAYQNKMFESAAAAMACPRGDVALVQDLASGRVHNAAFDPDRLSYDGSYQNEQGHSPAFQAHVSEVLATIGRHFGAMDILEIGCGKGAFLDLLRAAGHDARGIDPAYEGDSEHIIRRHFEPGIGVRGDAIVMRHVLEHIPAPMRFLESVRDANGGSGRIYIEVPCLEWILQRRAWFDVFYEHVNYFRRADFARMFGSVLESGSLFGGQYIYVVAELDSLRDPAAPGLGAPPPVTLPAGFFASLDRCAQATRPGARSAVWGAAAKGVMFTHHMQARGLAPALAIDINPAKQGRHLAGSGLPVLAPHEALKLLGDAPDVFVMNSNYLSEIRAMGGPGPNYIAVDQT</sequence>
<dbReference type="Gene3D" id="3.40.50.720">
    <property type="entry name" value="NAD(P)-binding Rossmann-like Domain"/>
    <property type="match status" value="1"/>
</dbReference>
<dbReference type="InterPro" id="IPR029063">
    <property type="entry name" value="SAM-dependent_MTases_sf"/>
</dbReference>
<evidence type="ECO:0000313" key="3">
    <source>
        <dbReference type="Proteomes" id="UP000267049"/>
    </source>
</evidence>
<dbReference type="SUPFAM" id="SSF53335">
    <property type="entry name" value="S-adenosyl-L-methionine-dependent methyltransferases"/>
    <property type="match status" value="1"/>
</dbReference>
<dbReference type="Gene3D" id="3.40.50.150">
    <property type="entry name" value="Vaccinia Virus protein VP39"/>
    <property type="match status" value="1"/>
</dbReference>
<dbReference type="CDD" id="cd02440">
    <property type="entry name" value="AdoMet_MTases"/>
    <property type="match status" value="1"/>
</dbReference>
<evidence type="ECO:0000259" key="1">
    <source>
        <dbReference type="Pfam" id="PF08484"/>
    </source>
</evidence>
<name>A0A3M8SYC8_9GAMM</name>
<reference evidence="2 3" key="1">
    <citation type="submission" date="2018-11" db="EMBL/GenBank/DDBJ databases">
        <title>Lysobacter cryohumiis sp. nov., isolated from soil in the Tianshan Mountains, Xinjiang, China.</title>
        <authorList>
            <person name="Luo Y."/>
            <person name="Sheng H."/>
        </authorList>
    </citation>
    <scope>NUCLEOTIDE SEQUENCE [LARGE SCALE GENOMIC DNA]</scope>
    <source>
        <strain evidence="2 3">ZS60</strain>
    </source>
</reference>
<dbReference type="RefSeq" id="WP_123087450.1">
    <property type="nucleotide sequence ID" value="NZ_RIBS01000003.1"/>
</dbReference>
<gene>
    <name evidence="2" type="ORF">EER27_07695</name>
</gene>
<feature type="domain" description="C-methyltransferase" evidence="1">
    <location>
        <begin position="259"/>
        <end position="340"/>
    </location>
</feature>
<dbReference type="InterPro" id="IPR013691">
    <property type="entry name" value="MeTrfase_14"/>
</dbReference>
<dbReference type="EMBL" id="RIBS01000003">
    <property type="protein sequence ID" value="RNF84264.1"/>
    <property type="molecule type" value="Genomic_DNA"/>
</dbReference>
<dbReference type="OrthoDB" id="8210690at2"/>
<keyword evidence="2" id="KW-0489">Methyltransferase</keyword>
<dbReference type="AlphaFoldDB" id="A0A3M8SYC8"/>
<keyword evidence="2" id="KW-0808">Transferase</keyword>
<proteinExistence type="predicted"/>
<dbReference type="Proteomes" id="UP000267049">
    <property type="component" value="Unassembled WGS sequence"/>
</dbReference>
<comment type="caution">
    <text evidence="2">The sequence shown here is derived from an EMBL/GenBank/DDBJ whole genome shotgun (WGS) entry which is preliminary data.</text>
</comment>
<organism evidence="2 3">
    <name type="scientific">Montanilutibacter psychrotolerans</name>
    <dbReference type="NCBI Taxonomy" id="1327343"/>
    <lineage>
        <taxon>Bacteria</taxon>
        <taxon>Pseudomonadati</taxon>
        <taxon>Pseudomonadota</taxon>
        <taxon>Gammaproteobacteria</taxon>
        <taxon>Lysobacterales</taxon>
        <taxon>Lysobacteraceae</taxon>
        <taxon>Montanilutibacter</taxon>
    </lineage>
</organism>
<keyword evidence="3" id="KW-1185">Reference proteome</keyword>
<evidence type="ECO:0000313" key="2">
    <source>
        <dbReference type="EMBL" id="RNF84264.1"/>
    </source>
</evidence>
<dbReference type="GO" id="GO:0008168">
    <property type="term" value="F:methyltransferase activity"/>
    <property type="evidence" value="ECO:0007669"/>
    <property type="project" value="UniProtKB-KW"/>
</dbReference>
<dbReference type="Pfam" id="PF08484">
    <property type="entry name" value="Methyltransf_14"/>
    <property type="match status" value="1"/>
</dbReference>
<dbReference type="Pfam" id="PF13489">
    <property type="entry name" value="Methyltransf_23"/>
    <property type="match status" value="1"/>
</dbReference>